<accession>A0A8J3KB64</accession>
<organism evidence="2 3">
    <name type="scientific">Catellatospora citrea</name>
    <dbReference type="NCBI Taxonomy" id="53366"/>
    <lineage>
        <taxon>Bacteria</taxon>
        <taxon>Bacillati</taxon>
        <taxon>Actinomycetota</taxon>
        <taxon>Actinomycetes</taxon>
        <taxon>Micromonosporales</taxon>
        <taxon>Micromonosporaceae</taxon>
        <taxon>Catellatospora</taxon>
    </lineage>
</organism>
<sequence length="155" mass="16652">MFKSGARRGLAAAAIVLAAAVVQLVAPSAAQAANPQCDGAGVIIRTYGSDSYSAWIPAYRSSNFNCWLLRGSHNSGVGHLQRALNHDFGDEPGYVMLNPDNDFGPKTEAALRFAQTFWRTHVDPNVKVDGGYGTQTRNLLCWPSMNSSGCIGYLD</sequence>
<evidence type="ECO:0000313" key="2">
    <source>
        <dbReference type="EMBL" id="GIF96721.1"/>
    </source>
</evidence>
<evidence type="ECO:0000313" key="3">
    <source>
        <dbReference type="Proteomes" id="UP000659904"/>
    </source>
</evidence>
<feature type="chain" id="PRO_5035172648" description="Peptidoglycan binding protein" evidence="1">
    <location>
        <begin position="33"/>
        <end position="155"/>
    </location>
</feature>
<feature type="signal peptide" evidence="1">
    <location>
        <begin position="1"/>
        <end position="32"/>
    </location>
</feature>
<dbReference type="Proteomes" id="UP000659904">
    <property type="component" value="Unassembled WGS sequence"/>
</dbReference>
<proteinExistence type="predicted"/>
<evidence type="ECO:0000256" key="1">
    <source>
        <dbReference type="SAM" id="SignalP"/>
    </source>
</evidence>
<gene>
    <name evidence="2" type="ORF">Cci01nite_18150</name>
</gene>
<dbReference type="InterPro" id="IPR036366">
    <property type="entry name" value="PGBDSf"/>
</dbReference>
<keyword evidence="3" id="KW-1185">Reference proteome</keyword>
<keyword evidence="1" id="KW-0732">Signal</keyword>
<dbReference type="SUPFAM" id="SSF47090">
    <property type="entry name" value="PGBD-like"/>
    <property type="match status" value="1"/>
</dbReference>
<protein>
    <recommendedName>
        <fullName evidence="4">Peptidoglycan binding protein</fullName>
    </recommendedName>
</protein>
<name>A0A8J3KB64_9ACTN</name>
<dbReference type="InterPro" id="IPR036365">
    <property type="entry name" value="PGBD-like_sf"/>
</dbReference>
<reference evidence="2 3" key="1">
    <citation type="submission" date="2021-01" db="EMBL/GenBank/DDBJ databases">
        <title>Whole genome shotgun sequence of Catellatospora citrea NBRC 14495.</title>
        <authorList>
            <person name="Komaki H."/>
            <person name="Tamura T."/>
        </authorList>
    </citation>
    <scope>NUCLEOTIDE SEQUENCE [LARGE SCALE GENOMIC DNA]</scope>
    <source>
        <strain evidence="2 3">NBRC 14495</strain>
    </source>
</reference>
<evidence type="ECO:0008006" key="4">
    <source>
        <dbReference type="Google" id="ProtNLM"/>
    </source>
</evidence>
<dbReference type="EMBL" id="BONH01000005">
    <property type="protein sequence ID" value="GIF96721.1"/>
    <property type="molecule type" value="Genomic_DNA"/>
</dbReference>
<dbReference type="AlphaFoldDB" id="A0A8J3KB64"/>
<comment type="caution">
    <text evidence="2">The sequence shown here is derived from an EMBL/GenBank/DDBJ whole genome shotgun (WGS) entry which is preliminary data.</text>
</comment>
<dbReference type="RefSeq" id="WP_120319646.1">
    <property type="nucleotide sequence ID" value="NZ_BONH01000005.1"/>
</dbReference>
<dbReference type="Gene3D" id="1.10.101.10">
    <property type="entry name" value="PGBD-like superfamily/PGBD"/>
    <property type="match status" value="1"/>
</dbReference>